<comment type="similarity">
    <text evidence="7 8">Belongs to the PINc/VapC protein family.</text>
</comment>
<dbReference type="Gene3D" id="3.40.50.1010">
    <property type="entry name" value="5'-nuclease"/>
    <property type="match status" value="1"/>
</dbReference>
<dbReference type="Proteomes" id="UP000319824">
    <property type="component" value="Unassembled WGS sequence"/>
</dbReference>
<dbReference type="GO" id="GO:0004519">
    <property type="term" value="F:endonuclease activity"/>
    <property type="evidence" value="ECO:0007669"/>
    <property type="project" value="UniProtKB-KW"/>
</dbReference>
<keyword evidence="2 8" id="KW-1277">Toxin-antitoxin system</keyword>
<evidence type="ECO:0000259" key="9">
    <source>
        <dbReference type="SMART" id="SM00670"/>
    </source>
</evidence>
<dbReference type="PANTHER" id="PTHR33653:SF1">
    <property type="entry name" value="RIBONUCLEASE VAPC2"/>
    <property type="match status" value="1"/>
</dbReference>
<evidence type="ECO:0000313" key="11">
    <source>
        <dbReference type="Proteomes" id="UP000319824"/>
    </source>
</evidence>
<dbReference type="AlphaFoldDB" id="A0A559TKA7"/>
<dbReference type="InterPro" id="IPR002716">
    <property type="entry name" value="PIN_dom"/>
</dbReference>
<dbReference type="InterPro" id="IPR022907">
    <property type="entry name" value="VapC_family"/>
</dbReference>
<sequence>MTRYLLDTNIISDLVRNPGGLATKHLQCAGDENVCTSIIVAAELRYGCAKKGSAKLLERVEDMLSAIPVLALEGPADIVYGSIRATLEREGRTIGHNDLLIAAHASSLGTTLVTANVGEFSRIPDLTIENWTE</sequence>
<keyword evidence="8" id="KW-0800">Toxin</keyword>
<evidence type="ECO:0000256" key="3">
    <source>
        <dbReference type="ARBA" id="ARBA00022722"/>
    </source>
</evidence>
<dbReference type="PANTHER" id="PTHR33653">
    <property type="entry name" value="RIBONUCLEASE VAPC2"/>
    <property type="match status" value="1"/>
</dbReference>
<comment type="caution">
    <text evidence="10">The sequence shown here is derived from an EMBL/GenBank/DDBJ whole genome shotgun (WGS) entry which is preliminary data.</text>
</comment>
<dbReference type="GO" id="GO:0090729">
    <property type="term" value="F:toxin activity"/>
    <property type="evidence" value="ECO:0007669"/>
    <property type="project" value="UniProtKB-KW"/>
</dbReference>
<keyword evidence="6 8" id="KW-0460">Magnesium</keyword>
<dbReference type="Pfam" id="PF01850">
    <property type="entry name" value="PIN"/>
    <property type="match status" value="1"/>
</dbReference>
<keyword evidence="10" id="KW-0255">Endonuclease</keyword>
<dbReference type="GO" id="GO:0004540">
    <property type="term" value="F:RNA nuclease activity"/>
    <property type="evidence" value="ECO:0007669"/>
    <property type="project" value="InterPro"/>
</dbReference>
<feature type="domain" description="PIN" evidence="9">
    <location>
        <begin position="2"/>
        <end position="121"/>
    </location>
</feature>
<evidence type="ECO:0000256" key="5">
    <source>
        <dbReference type="ARBA" id="ARBA00022801"/>
    </source>
</evidence>
<proteinExistence type="inferred from homology"/>
<keyword evidence="3 8" id="KW-0540">Nuclease</keyword>
<evidence type="ECO:0000313" key="10">
    <source>
        <dbReference type="EMBL" id="TVZ75052.1"/>
    </source>
</evidence>
<dbReference type="EMBL" id="VISO01000001">
    <property type="protein sequence ID" value="TVZ75052.1"/>
    <property type="molecule type" value="Genomic_DNA"/>
</dbReference>
<keyword evidence="4 8" id="KW-0479">Metal-binding</keyword>
<evidence type="ECO:0000256" key="6">
    <source>
        <dbReference type="ARBA" id="ARBA00022842"/>
    </source>
</evidence>
<comment type="function">
    <text evidence="8">Toxic component of a toxin-antitoxin (TA) system. An RNase.</text>
</comment>
<dbReference type="EC" id="3.1.-.-" evidence="8"/>
<protein>
    <recommendedName>
        <fullName evidence="8">Ribonuclease VapC</fullName>
        <shortName evidence="8">RNase VapC</shortName>
        <ecNumber evidence="8">3.1.-.-</ecNumber>
    </recommendedName>
    <alternativeName>
        <fullName evidence="8">Toxin VapC</fullName>
    </alternativeName>
</protein>
<keyword evidence="5 8" id="KW-0378">Hydrolase</keyword>
<dbReference type="SUPFAM" id="SSF88723">
    <property type="entry name" value="PIN domain-like"/>
    <property type="match status" value="1"/>
</dbReference>
<comment type="cofactor">
    <cofactor evidence="1 8">
        <name>Mg(2+)</name>
        <dbReference type="ChEBI" id="CHEBI:18420"/>
    </cofactor>
</comment>
<feature type="binding site" evidence="8">
    <location>
        <position position="98"/>
    </location>
    <ligand>
        <name>Mg(2+)</name>
        <dbReference type="ChEBI" id="CHEBI:18420"/>
    </ligand>
</feature>
<gene>
    <name evidence="8" type="primary">vapC</name>
    <name evidence="10" type="ORF">BCL32_0434</name>
</gene>
<organism evidence="10 11">
    <name type="scientific">Rhizobium mongolense USDA 1844</name>
    <dbReference type="NCBI Taxonomy" id="1079460"/>
    <lineage>
        <taxon>Bacteria</taxon>
        <taxon>Pseudomonadati</taxon>
        <taxon>Pseudomonadota</taxon>
        <taxon>Alphaproteobacteria</taxon>
        <taxon>Hyphomicrobiales</taxon>
        <taxon>Rhizobiaceae</taxon>
        <taxon>Rhizobium/Agrobacterium group</taxon>
        <taxon>Rhizobium</taxon>
    </lineage>
</organism>
<name>A0A559TKA7_9HYPH</name>
<feature type="binding site" evidence="8">
    <location>
        <position position="7"/>
    </location>
    <ligand>
        <name>Mg(2+)</name>
        <dbReference type="ChEBI" id="CHEBI:18420"/>
    </ligand>
</feature>
<evidence type="ECO:0000256" key="8">
    <source>
        <dbReference type="HAMAP-Rule" id="MF_00265"/>
    </source>
</evidence>
<accession>A0A559TKA7</accession>
<dbReference type="CDD" id="cd18748">
    <property type="entry name" value="PIN_VapC4-5_FitB-like"/>
    <property type="match status" value="1"/>
</dbReference>
<evidence type="ECO:0000256" key="1">
    <source>
        <dbReference type="ARBA" id="ARBA00001946"/>
    </source>
</evidence>
<dbReference type="RefSeq" id="WP_022719372.1">
    <property type="nucleotide sequence ID" value="NZ_ATTQ01000058.1"/>
</dbReference>
<evidence type="ECO:0000256" key="4">
    <source>
        <dbReference type="ARBA" id="ARBA00022723"/>
    </source>
</evidence>
<dbReference type="GO" id="GO:0000287">
    <property type="term" value="F:magnesium ion binding"/>
    <property type="evidence" value="ECO:0007669"/>
    <property type="project" value="UniProtKB-UniRule"/>
</dbReference>
<evidence type="ECO:0000256" key="2">
    <source>
        <dbReference type="ARBA" id="ARBA00022649"/>
    </source>
</evidence>
<dbReference type="SMART" id="SM00670">
    <property type="entry name" value="PINc"/>
    <property type="match status" value="1"/>
</dbReference>
<dbReference type="HAMAP" id="MF_00265">
    <property type="entry name" value="VapC_Nob1"/>
    <property type="match status" value="1"/>
</dbReference>
<dbReference type="InterPro" id="IPR050556">
    <property type="entry name" value="Type_II_TA_system_RNase"/>
</dbReference>
<evidence type="ECO:0000256" key="7">
    <source>
        <dbReference type="ARBA" id="ARBA00038093"/>
    </source>
</evidence>
<dbReference type="GO" id="GO:0016787">
    <property type="term" value="F:hydrolase activity"/>
    <property type="evidence" value="ECO:0007669"/>
    <property type="project" value="UniProtKB-KW"/>
</dbReference>
<dbReference type="InterPro" id="IPR029060">
    <property type="entry name" value="PIN-like_dom_sf"/>
</dbReference>
<reference evidence="10 11" key="1">
    <citation type="submission" date="2019-06" db="EMBL/GenBank/DDBJ databases">
        <title>Pac Bio to generate improved reference genome sequences for organisms with transposon mutant libraries (support for FEBA project).</title>
        <authorList>
            <person name="Blow M."/>
        </authorList>
    </citation>
    <scope>NUCLEOTIDE SEQUENCE [LARGE SCALE GENOMIC DNA]</scope>
    <source>
        <strain evidence="10 11">USDA 1844</strain>
    </source>
</reference>